<gene>
    <name evidence="1" type="ORF">BIY37_12585</name>
</gene>
<keyword evidence="2" id="KW-1185">Reference proteome</keyword>
<reference evidence="1 2" key="1">
    <citation type="journal article" date="2016" name="Genome Announc.">
        <title>Draft Genome Sequence of the Anaerobic Ammonium-Oxidizing Bacterium 'Candidatus Brocadia sp. 40'.</title>
        <authorList>
            <person name="Ali M."/>
            <person name="Haroon M.F."/>
            <person name="Narita Y."/>
            <person name="Zhang L."/>
            <person name="Rangel Shaw D."/>
            <person name="Okabe S."/>
            <person name="Saikaly P.E."/>
        </authorList>
    </citation>
    <scope>NUCLEOTIDE SEQUENCE [LARGE SCALE GENOMIC DNA]</scope>
    <source>
        <strain evidence="1 2">40</strain>
    </source>
</reference>
<accession>A0A1V6LX19</accession>
<dbReference type="Proteomes" id="UP000242219">
    <property type="component" value="Unassembled WGS sequence"/>
</dbReference>
<dbReference type="PANTHER" id="PTHR39180">
    <property type="match status" value="1"/>
</dbReference>
<dbReference type="RefSeq" id="WP_070068167.1">
    <property type="nucleotide sequence ID" value="NZ_MJUW02000120.1"/>
</dbReference>
<name>A0A1V6LX19_9BACT</name>
<organism evidence="1 2">
    <name type="scientific">Candidatus Brocadia sapporoensis</name>
    <dbReference type="NCBI Taxonomy" id="392547"/>
    <lineage>
        <taxon>Bacteria</taxon>
        <taxon>Pseudomonadati</taxon>
        <taxon>Planctomycetota</taxon>
        <taxon>Candidatus Brocadiia</taxon>
        <taxon>Candidatus Brocadiales</taxon>
        <taxon>Candidatus Brocadiaceae</taxon>
        <taxon>Candidatus Brocadia</taxon>
    </lineage>
</organism>
<dbReference type="PANTHER" id="PTHR39180:SF2">
    <property type="entry name" value="DUF1641 DOMAIN-CONTAINING PROTEIN"/>
    <property type="match status" value="1"/>
</dbReference>
<dbReference type="AlphaFoldDB" id="A0A1V6LX19"/>
<protein>
    <recommendedName>
        <fullName evidence="3">DUF1641 domain-containing protein</fullName>
    </recommendedName>
</protein>
<dbReference type="Pfam" id="PF07849">
    <property type="entry name" value="DUF1641"/>
    <property type="match status" value="1"/>
</dbReference>
<evidence type="ECO:0000313" key="2">
    <source>
        <dbReference type="Proteomes" id="UP000242219"/>
    </source>
</evidence>
<sequence length="236" mass="26144">MEYDKTKEPASQESQNISEITELLTRLFRRIDSLERSFANVEDIVKKLPVMMAITTDSIDEYYSNAVKSGIDIEERCKRAVEMLIQITDPKRIDTLSQLIKNIDALTLLLNQVGRIPDTLAVIVDSFDELCKNAECFGIDFDQIVKQGKDAAALLNGFLKSDELKALMNSGILNPKTINIVAQAGSALAECKEDRPGKLGIIGLIKALGNCDLQCALGFLVNFGKRFGRLLKDNES</sequence>
<proteinExistence type="predicted"/>
<dbReference type="InterPro" id="IPR012440">
    <property type="entry name" value="DUF1641"/>
</dbReference>
<dbReference type="EMBL" id="MJUW02000120">
    <property type="protein sequence ID" value="OQD44679.1"/>
    <property type="molecule type" value="Genomic_DNA"/>
</dbReference>
<evidence type="ECO:0000313" key="1">
    <source>
        <dbReference type="EMBL" id="OQD44679.1"/>
    </source>
</evidence>
<comment type="caution">
    <text evidence="1">The sequence shown here is derived from an EMBL/GenBank/DDBJ whole genome shotgun (WGS) entry which is preliminary data.</text>
</comment>
<evidence type="ECO:0008006" key="3">
    <source>
        <dbReference type="Google" id="ProtNLM"/>
    </source>
</evidence>